<dbReference type="PANTHER" id="PTHR36573">
    <property type="entry name" value="INTERMEMBRANE PHOSPHOLIPID TRANSPORT SYSTEM BINDING PROTEIN MLAC"/>
    <property type="match status" value="1"/>
</dbReference>
<dbReference type="PIRSF" id="PIRSF004649">
    <property type="entry name" value="MlaC"/>
    <property type="match status" value="1"/>
</dbReference>
<dbReference type="Proteomes" id="UP001497493">
    <property type="component" value="Chromosome"/>
</dbReference>
<evidence type="ECO:0000313" key="2">
    <source>
        <dbReference type="Proteomes" id="UP001497493"/>
    </source>
</evidence>
<keyword evidence="2" id="KW-1185">Reference proteome</keyword>
<name>A0ABM9NI12_9GAMM</name>
<gene>
    <name evidence="1" type="ORF">MECH1_V1_1509</name>
</gene>
<accession>A0ABM9NI12</accession>
<reference evidence="1 2" key="1">
    <citation type="submission" date="2024-04" db="EMBL/GenBank/DDBJ databases">
        <authorList>
            <person name="Cremers G."/>
        </authorList>
    </citation>
    <scope>NUCLEOTIDE SEQUENCE [LARGE SCALE GENOMIC DNA]</scope>
    <source>
        <strain evidence="1">MeCH1-AG</strain>
    </source>
</reference>
<dbReference type="InterPro" id="IPR042245">
    <property type="entry name" value="Tgt2/MlaC_sf"/>
</dbReference>
<dbReference type="EMBL" id="OZ026884">
    <property type="protein sequence ID" value="CAL1240285.1"/>
    <property type="molecule type" value="Genomic_DNA"/>
</dbReference>
<dbReference type="Pfam" id="PF05494">
    <property type="entry name" value="MlaC"/>
    <property type="match status" value="1"/>
</dbReference>
<dbReference type="RefSeq" id="WP_348759778.1">
    <property type="nucleotide sequence ID" value="NZ_OZ026884.1"/>
</dbReference>
<dbReference type="PANTHER" id="PTHR36573:SF1">
    <property type="entry name" value="INTERMEMBRANE PHOSPHOLIPID TRANSPORT SYSTEM BINDING PROTEIN MLAC"/>
    <property type="match status" value="1"/>
</dbReference>
<protein>
    <submittedName>
        <fullName evidence="1">Phospholipid transport system substrate-binding protein</fullName>
    </submittedName>
</protein>
<proteinExistence type="predicted"/>
<dbReference type="Gene3D" id="3.10.450.710">
    <property type="entry name" value="Tgt2/MlaC"/>
    <property type="match status" value="1"/>
</dbReference>
<sequence length="225" mass="25802">MNFDTSSFGWMKWAVFMPLFLGLLGTTAWAEEELLPPQQVIQRTSDQLQANLQKPEYKSDFKKATALVEKIIDPSVDFNRVSVLILGKFWKTATPEQKERFKKEFRMLVVRTYTTAFTEYSNWKIRYLPLEMNPTDKKVMVRTEILQPGRQPIAVNYRMIEDGGSWKVYDVLIEGVSLLQNYRASFTEEVARTGSLDQLITHLAERNATAMKEPIGPPGGLKKGS</sequence>
<organism evidence="1 2">
    <name type="scientific">Candidatus Methylocalor cossyra</name>
    <dbReference type="NCBI Taxonomy" id="3108543"/>
    <lineage>
        <taxon>Bacteria</taxon>
        <taxon>Pseudomonadati</taxon>
        <taxon>Pseudomonadota</taxon>
        <taxon>Gammaproteobacteria</taxon>
        <taxon>Methylococcales</taxon>
        <taxon>Methylococcaceae</taxon>
        <taxon>Candidatus Methylocalor</taxon>
    </lineage>
</organism>
<dbReference type="InterPro" id="IPR008869">
    <property type="entry name" value="MlaC/ttg2D"/>
</dbReference>
<evidence type="ECO:0000313" key="1">
    <source>
        <dbReference type="EMBL" id="CAL1240285.1"/>
    </source>
</evidence>